<evidence type="ECO:0000256" key="3">
    <source>
        <dbReference type="ARBA" id="ARBA00022617"/>
    </source>
</evidence>
<dbReference type="Pfam" id="PF13442">
    <property type="entry name" value="Cytochrome_CBB3"/>
    <property type="match status" value="1"/>
</dbReference>
<dbReference type="EMBL" id="JAZDDG010000004">
    <property type="protein sequence ID" value="MEE1976434.1"/>
    <property type="molecule type" value="Genomic_DNA"/>
</dbReference>
<evidence type="ECO:0000256" key="2">
    <source>
        <dbReference type="ARBA" id="ARBA00008156"/>
    </source>
</evidence>
<dbReference type="Gene3D" id="2.130.10.10">
    <property type="entry name" value="YVTN repeat-like/Quinoprotein amine dehydrogenase"/>
    <property type="match status" value="1"/>
</dbReference>
<dbReference type="InterPro" id="IPR009056">
    <property type="entry name" value="Cyt_c-like_dom"/>
</dbReference>
<dbReference type="Pfam" id="PF01011">
    <property type="entry name" value="PQQ"/>
    <property type="match status" value="1"/>
</dbReference>
<evidence type="ECO:0000256" key="8">
    <source>
        <dbReference type="PROSITE-ProRule" id="PRU00433"/>
    </source>
</evidence>
<keyword evidence="4 8" id="KW-0479">Metal-binding</keyword>
<accession>A0ABU7ITW9</accession>
<evidence type="ECO:0000256" key="4">
    <source>
        <dbReference type="ARBA" id="ARBA00022723"/>
    </source>
</evidence>
<feature type="chain" id="PRO_5045215186" evidence="9">
    <location>
        <begin position="20"/>
        <end position="613"/>
    </location>
</feature>
<dbReference type="SMART" id="SM00564">
    <property type="entry name" value="PQQ"/>
    <property type="match status" value="7"/>
</dbReference>
<comment type="similarity">
    <text evidence="2">Belongs to the bacterial PQQ dehydrogenase family.</text>
</comment>
<gene>
    <name evidence="11" type="ORF">V1I91_10165</name>
</gene>
<comment type="caution">
    <text evidence="11">The sequence shown here is derived from an EMBL/GenBank/DDBJ whole genome shotgun (WGS) entry which is preliminary data.</text>
</comment>
<keyword evidence="7 8" id="KW-0408">Iron</keyword>
<comment type="cofactor">
    <cofactor evidence="1">
        <name>pyrroloquinoline quinone</name>
        <dbReference type="ChEBI" id="CHEBI:58442"/>
    </cofactor>
</comment>
<dbReference type="InterPro" id="IPR036909">
    <property type="entry name" value="Cyt_c-like_dom_sf"/>
</dbReference>
<dbReference type="PROSITE" id="PS51007">
    <property type="entry name" value="CYTC"/>
    <property type="match status" value="1"/>
</dbReference>
<evidence type="ECO:0000259" key="10">
    <source>
        <dbReference type="PROSITE" id="PS51007"/>
    </source>
</evidence>
<keyword evidence="3 8" id="KW-0349">Heme</keyword>
<evidence type="ECO:0000313" key="12">
    <source>
        <dbReference type="Proteomes" id="UP001356308"/>
    </source>
</evidence>
<dbReference type="Gene3D" id="2.140.10.10">
    <property type="entry name" value="Quinoprotein alcohol dehydrogenase-like superfamily"/>
    <property type="match status" value="1"/>
</dbReference>
<evidence type="ECO:0000256" key="1">
    <source>
        <dbReference type="ARBA" id="ARBA00001931"/>
    </source>
</evidence>
<dbReference type="SUPFAM" id="SSF46626">
    <property type="entry name" value="Cytochrome c"/>
    <property type="match status" value="1"/>
</dbReference>
<evidence type="ECO:0000256" key="6">
    <source>
        <dbReference type="ARBA" id="ARBA00023002"/>
    </source>
</evidence>
<keyword evidence="6" id="KW-0560">Oxidoreductase</keyword>
<dbReference type="Proteomes" id="UP001356308">
    <property type="component" value="Unassembled WGS sequence"/>
</dbReference>
<dbReference type="InterPro" id="IPR002372">
    <property type="entry name" value="PQQ_rpt_dom"/>
</dbReference>
<dbReference type="SUPFAM" id="SSF50998">
    <property type="entry name" value="Quinoprotein alcohol dehydrogenase-like"/>
    <property type="match status" value="1"/>
</dbReference>
<evidence type="ECO:0000256" key="9">
    <source>
        <dbReference type="SAM" id="SignalP"/>
    </source>
</evidence>
<keyword evidence="12" id="KW-1185">Reference proteome</keyword>
<name>A0ABU7ITW9_9FLAO</name>
<keyword evidence="5 9" id="KW-0732">Signal</keyword>
<organism evidence="11 12">
    <name type="scientific">Maribacter cobaltidurans</name>
    <dbReference type="NCBI Taxonomy" id="1178778"/>
    <lineage>
        <taxon>Bacteria</taxon>
        <taxon>Pseudomonadati</taxon>
        <taxon>Bacteroidota</taxon>
        <taxon>Flavobacteriia</taxon>
        <taxon>Flavobacteriales</taxon>
        <taxon>Flavobacteriaceae</taxon>
        <taxon>Maribacter</taxon>
    </lineage>
</organism>
<dbReference type="InterPro" id="IPR015943">
    <property type="entry name" value="WD40/YVTN_repeat-like_dom_sf"/>
</dbReference>
<evidence type="ECO:0000313" key="11">
    <source>
        <dbReference type="EMBL" id="MEE1976434.1"/>
    </source>
</evidence>
<protein>
    <submittedName>
        <fullName evidence="11">PQQ-binding-like beta-propeller repeat protein</fullName>
    </submittedName>
</protein>
<dbReference type="PANTHER" id="PTHR32303:SF10">
    <property type="entry name" value="OUTER MEMBRANE PROTEIN ASSEMBLY FACTOR BAMB"/>
    <property type="match status" value="1"/>
</dbReference>
<dbReference type="Gene3D" id="1.10.760.10">
    <property type="entry name" value="Cytochrome c-like domain"/>
    <property type="match status" value="1"/>
</dbReference>
<sequence>MKSLLQTFLLLALFLLIGCQENSKTSKIIAGVSKESNALGKTVYTTTCNSCHANNASVKSKAPSVGQLSRMSPKSIFSSLTSGKMKAQAAGLSDLEKRAVAEFLTQRSLKETEFPKEAFTTFVLPENPTYFSGHGGNLEGTGYVKDSKINAENVNTLEVEWVFGFDQATQVRSKPAVVGDWLIMGREFGNVYCLNRKTGKIGWQFQADAAIRGAVAVVGNPLNVYFADYTTNVYSLDVKTGKLLWKQRSGKHPQSAVTGSVAVIENSMIVPLTSFEVLSAQDPEFDCCTSSGEVVSLDTNSGDIKWRHRVIEEEAKESGKKSNGKSFFGPSGAIVWGSPTIDIERGLVYFGTGENYTDPPTETSDAIQALNFETGELVWSYQATEKDTWNLACPDNPNCPENEGPDLDFGMAPILVKGALDGKDILVVGQKSGVVHALNPENGTIIWQTRIGKGGALGGIHWGMATDGKELYAPNADNVLALDSSNPSIKASPGLYALNVGTGKVNWSQPTPVAEEGKIQANSAAPLALKDVVFAGTLDGHIRAYHGKTGAILWDDDTVKPYETVNGVLGKGGSLDGPSPVVHDDMLYVNSGYGSFGEIPGNVLIAYKLNSTK</sequence>
<evidence type="ECO:0000256" key="7">
    <source>
        <dbReference type="ARBA" id="ARBA00023004"/>
    </source>
</evidence>
<dbReference type="PROSITE" id="PS51257">
    <property type="entry name" value="PROKAR_LIPOPROTEIN"/>
    <property type="match status" value="1"/>
</dbReference>
<feature type="signal peptide" evidence="9">
    <location>
        <begin position="1"/>
        <end position="19"/>
    </location>
</feature>
<feature type="domain" description="Cytochrome c" evidence="10">
    <location>
        <begin position="35"/>
        <end position="108"/>
    </location>
</feature>
<dbReference type="PANTHER" id="PTHR32303">
    <property type="entry name" value="QUINOPROTEIN ALCOHOL DEHYDROGENASE (CYTOCHROME C)"/>
    <property type="match status" value="1"/>
</dbReference>
<proteinExistence type="inferred from homology"/>
<reference evidence="11 12" key="1">
    <citation type="submission" date="2024-01" db="EMBL/GenBank/DDBJ databases">
        <title>Maribacter spp. originated from different algae showed divergent polysaccharides utilization ability.</title>
        <authorList>
            <person name="Wang H."/>
            <person name="Wu Y."/>
        </authorList>
    </citation>
    <scope>NUCLEOTIDE SEQUENCE [LARGE SCALE GENOMIC DNA]</scope>
    <source>
        <strain evidence="11 12">PR1</strain>
    </source>
</reference>
<dbReference type="InterPro" id="IPR011047">
    <property type="entry name" value="Quinoprotein_ADH-like_sf"/>
</dbReference>
<dbReference type="RefSeq" id="WP_272651133.1">
    <property type="nucleotide sequence ID" value="NZ_JAZDDG010000004.1"/>
</dbReference>
<dbReference type="InterPro" id="IPR018391">
    <property type="entry name" value="PQQ_b-propeller_rpt"/>
</dbReference>
<evidence type="ECO:0000256" key="5">
    <source>
        <dbReference type="ARBA" id="ARBA00022729"/>
    </source>
</evidence>